<name>A0ABW6YJ85_9ACTN</name>
<feature type="coiled-coil region" evidence="1">
    <location>
        <begin position="31"/>
        <end position="65"/>
    </location>
</feature>
<evidence type="ECO:0000256" key="1">
    <source>
        <dbReference type="SAM" id="Coils"/>
    </source>
</evidence>
<protein>
    <submittedName>
        <fullName evidence="2">Uncharacterized protein</fullName>
    </submittedName>
</protein>
<keyword evidence="3" id="KW-1185">Reference proteome</keyword>
<evidence type="ECO:0000313" key="2">
    <source>
        <dbReference type="EMBL" id="MFF8279905.1"/>
    </source>
</evidence>
<reference evidence="2 3" key="1">
    <citation type="submission" date="2024-10" db="EMBL/GenBank/DDBJ databases">
        <title>The Natural Products Discovery Center: Release of the First 8490 Sequenced Strains for Exploring Actinobacteria Biosynthetic Diversity.</title>
        <authorList>
            <person name="Kalkreuter E."/>
            <person name="Kautsar S.A."/>
            <person name="Yang D."/>
            <person name="Bader C.D."/>
            <person name="Teijaro C.N."/>
            <person name="Fluegel L."/>
            <person name="Davis C.M."/>
            <person name="Simpson J.R."/>
            <person name="Lauterbach L."/>
            <person name="Steele A.D."/>
            <person name="Gui C."/>
            <person name="Meng S."/>
            <person name="Li G."/>
            <person name="Viehrig K."/>
            <person name="Ye F."/>
            <person name="Su P."/>
            <person name="Kiefer A.F."/>
            <person name="Nichols A."/>
            <person name="Cepeda A.J."/>
            <person name="Yan W."/>
            <person name="Fan B."/>
            <person name="Jiang Y."/>
            <person name="Adhikari A."/>
            <person name="Zheng C.-J."/>
            <person name="Schuster L."/>
            <person name="Cowan T.M."/>
            <person name="Smanski M.J."/>
            <person name="Chevrette M.G."/>
            <person name="De Carvalho L.P.S."/>
            <person name="Shen B."/>
        </authorList>
    </citation>
    <scope>NUCLEOTIDE SEQUENCE [LARGE SCALE GENOMIC DNA]</scope>
    <source>
        <strain evidence="2 3">NPDC015755</strain>
    </source>
</reference>
<evidence type="ECO:0000313" key="3">
    <source>
        <dbReference type="Proteomes" id="UP001603013"/>
    </source>
</evidence>
<organism evidence="2 3">
    <name type="scientific">Streptomyces lateritius</name>
    <dbReference type="NCBI Taxonomy" id="67313"/>
    <lineage>
        <taxon>Bacteria</taxon>
        <taxon>Bacillati</taxon>
        <taxon>Actinomycetota</taxon>
        <taxon>Actinomycetes</taxon>
        <taxon>Kitasatosporales</taxon>
        <taxon>Streptomycetaceae</taxon>
        <taxon>Streptomyces</taxon>
    </lineage>
</organism>
<dbReference type="EMBL" id="JBIBSM010000017">
    <property type="protein sequence ID" value="MFF8279905.1"/>
    <property type="molecule type" value="Genomic_DNA"/>
</dbReference>
<dbReference type="Proteomes" id="UP001603013">
    <property type="component" value="Unassembled WGS sequence"/>
</dbReference>
<comment type="caution">
    <text evidence="2">The sequence shown here is derived from an EMBL/GenBank/DDBJ whole genome shotgun (WGS) entry which is preliminary data.</text>
</comment>
<proteinExistence type="predicted"/>
<sequence length="80" mass="9016">MTLRAERAVSPTDGSVSWTVVDSQTELTSENHRLAADARAAQTENRQLKDRVQALEDDLTASRTSLRRMIRDENRLLPPP</sequence>
<dbReference type="RefSeq" id="WP_391936806.1">
    <property type="nucleotide sequence ID" value="NZ_JBIBSM010000017.1"/>
</dbReference>
<accession>A0ABW6YJ85</accession>
<keyword evidence="1" id="KW-0175">Coiled coil</keyword>
<gene>
    <name evidence="2" type="ORF">ACF05T_27990</name>
</gene>